<evidence type="ECO:0000256" key="4">
    <source>
        <dbReference type="ARBA" id="ARBA00022801"/>
    </source>
</evidence>
<dbReference type="Proteomes" id="UP000095300">
    <property type="component" value="Unassembled WGS sequence"/>
</dbReference>
<keyword evidence="2" id="KW-0963">Cytoplasm</keyword>
<evidence type="ECO:0000256" key="3">
    <source>
        <dbReference type="ARBA" id="ARBA00022670"/>
    </source>
</evidence>
<dbReference type="STRING" id="35570.A0A1I8PM46"/>
<sequence>MQAQVEDCMPETRENLIVVTGFGPFFGHEEVNASWEAVRLLPDSIVLGNNTYKLKKIEVPVEYEAVDKHIESIWSLHPLLVIHCGVNGQSSCVHVEKLAYNNNFCKKDYAGRYLEESKACLKNCPGKKTAIFTKLNVNKIVQVISDNCGCTPNDMDLKLAKVSKNVGNYLCGYIYLKSLDYDCSRSLFVHVPPLDMPFGADKLSEVLLKITEECLRQVVDGVEKKDK</sequence>
<keyword evidence="7" id="KW-1185">Reference proteome</keyword>
<keyword evidence="3" id="KW-0645">Protease</keyword>
<dbReference type="SUPFAM" id="SSF53182">
    <property type="entry name" value="Pyrrolidone carboxyl peptidase (pyroglutamate aminopeptidase)"/>
    <property type="match status" value="1"/>
</dbReference>
<dbReference type="Gene3D" id="3.40.630.20">
    <property type="entry name" value="Peptidase C15, pyroglutamyl peptidase I-like"/>
    <property type="match status" value="1"/>
</dbReference>
<protein>
    <recommendedName>
        <fullName evidence="8">Pyroglutamyl-peptidase I</fullName>
    </recommendedName>
</protein>
<dbReference type="GO" id="GO:0016920">
    <property type="term" value="F:pyroglutamyl-peptidase activity"/>
    <property type="evidence" value="ECO:0007669"/>
    <property type="project" value="InterPro"/>
</dbReference>
<organism evidence="6 7">
    <name type="scientific">Stomoxys calcitrans</name>
    <name type="common">Stable fly</name>
    <name type="synonym">Conops calcitrans</name>
    <dbReference type="NCBI Taxonomy" id="35570"/>
    <lineage>
        <taxon>Eukaryota</taxon>
        <taxon>Metazoa</taxon>
        <taxon>Ecdysozoa</taxon>
        <taxon>Arthropoda</taxon>
        <taxon>Hexapoda</taxon>
        <taxon>Insecta</taxon>
        <taxon>Pterygota</taxon>
        <taxon>Neoptera</taxon>
        <taxon>Endopterygota</taxon>
        <taxon>Diptera</taxon>
        <taxon>Brachycera</taxon>
        <taxon>Muscomorpha</taxon>
        <taxon>Muscoidea</taxon>
        <taxon>Muscidae</taxon>
        <taxon>Stomoxys</taxon>
    </lineage>
</organism>
<evidence type="ECO:0000256" key="2">
    <source>
        <dbReference type="ARBA" id="ARBA00022490"/>
    </source>
</evidence>
<proteinExistence type="inferred from homology"/>
<dbReference type="AlphaFoldDB" id="A0A1I8PM46"/>
<dbReference type="GO" id="GO:0005829">
    <property type="term" value="C:cytosol"/>
    <property type="evidence" value="ECO:0007669"/>
    <property type="project" value="InterPro"/>
</dbReference>
<dbReference type="CDD" id="cd00501">
    <property type="entry name" value="Peptidase_C15"/>
    <property type="match status" value="1"/>
</dbReference>
<reference evidence="6" key="1">
    <citation type="submission" date="2020-05" db="UniProtKB">
        <authorList>
            <consortium name="EnsemblMetazoa"/>
        </authorList>
    </citation>
    <scope>IDENTIFICATION</scope>
    <source>
        <strain evidence="6">USDA</strain>
    </source>
</reference>
<keyword evidence="4" id="KW-0378">Hydrolase</keyword>
<dbReference type="PANTHER" id="PTHR23402">
    <property type="entry name" value="PROTEASE FAMILY C15 PYROGLUTAMYL-PEPTIDASE I-RELATED"/>
    <property type="match status" value="1"/>
</dbReference>
<dbReference type="VEuPathDB" id="VectorBase:SCAU009363"/>
<gene>
    <name evidence="6" type="primary">106084649</name>
</gene>
<dbReference type="KEGG" id="scac:106084649"/>
<dbReference type="GO" id="GO:0006508">
    <property type="term" value="P:proteolysis"/>
    <property type="evidence" value="ECO:0007669"/>
    <property type="project" value="UniProtKB-KW"/>
</dbReference>
<dbReference type="EnsemblMetazoa" id="SCAU009363-RA">
    <property type="protein sequence ID" value="SCAU009363-PA"/>
    <property type="gene ID" value="SCAU009363"/>
</dbReference>
<dbReference type="OrthoDB" id="407146at2759"/>
<name>A0A1I8PM46_STOCA</name>
<accession>A0A1I8PM46</accession>
<dbReference type="InterPro" id="IPR000816">
    <property type="entry name" value="Peptidase_C15"/>
</dbReference>
<dbReference type="InterPro" id="IPR036440">
    <property type="entry name" value="Peptidase_C15-like_sf"/>
</dbReference>
<evidence type="ECO:0000313" key="7">
    <source>
        <dbReference type="Proteomes" id="UP000095300"/>
    </source>
</evidence>
<dbReference type="PANTHER" id="PTHR23402:SF1">
    <property type="entry name" value="PYROGLUTAMYL-PEPTIDASE I"/>
    <property type="match status" value="1"/>
</dbReference>
<evidence type="ECO:0000313" key="6">
    <source>
        <dbReference type="EnsemblMetazoa" id="SCAU009363-PA"/>
    </source>
</evidence>
<dbReference type="Pfam" id="PF01470">
    <property type="entry name" value="Peptidase_C15"/>
    <property type="match status" value="1"/>
</dbReference>
<evidence type="ECO:0000256" key="5">
    <source>
        <dbReference type="ARBA" id="ARBA00022807"/>
    </source>
</evidence>
<evidence type="ECO:0008006" key="8">
    <source>
        <dbReference type="Google" id="ProtNLM"/>
    </source>
</evidence>
<comment type="similarity">
    <text evidence="1">Belongs to the peptidase C15 family.</text>
</comment>
<evidence type="ECO:0000256" key="1">
    <source>
        <dbReference type="ARBA" id="ARBA00006641"/>
    </source>
</evidence>
<keyword evidence="5" id="KW-0788">Thiol protease</keyword>
<dbReference type="InterPro" id="IPR016125">
    <property type="entry name" value="Peptidase_C15-like"/>
</dbReference>